<gene>
    <name evidence="3" type="ORF">DGAL_LOCUS6890</name>
</gene>
<evidence type="ECO:0000256" key="1">
    <source>
        <dbReference type="SAM" id="MobiDB-lite"/>
    </source>
</evidence>
<name>A0A8J2RKG5_9CRUS</name>
<dbReference type="EMBL" id="CAKKLH010000125">
    <property type="protein sequence ID" value="CAH0104176.1"/>
    <property type="molecule type" value="Genomic_DNA"/>
</dbReference>
<feature type="region of interest" description="Disordered" evidence="1">
    <location>
        <begin position="66"/>
        <end position="109"/>
    </location>
</feature>
<proteinExistence type="predicted"/>
<evidence type="ECO:0000256" key="2">
    <source>
        <dbReference type="SAM" id="SignalP"/>
    </source>
</evidence>
<keyword evidence="4" id="KW-1185">Reference proteome</keyword>
<feature type="signal peptide" evidence="2">
    <location>
        <begin position="1"/>
        <end position="26"/>
    </location>
</feature>
<sequence length="355" mass="38896">MNFLNKRNSTMAIAYLFLLQLSSCYASPVRSPRTSAVKLRNILANMQRVTRSDQPSSRQDYQHENGVAINNNQYLLPTTEDDVPEEKPETIDDPTGSFNSPNPSSILTDVSDETEQPALATDPEIIHSELPHSELIETVTPSSDIQGVIEAESYFKSVGAEEEPLSDNVVLPQVSTGETSEFVHHLPTTVAATSDPVELPLMYPLVRVPIAPSSDTPIIAVADLPLETVLPSTASSLPEKVEIGSSPETQDHSSPGISEPEQGDSAHPLDLDPKVTTQTSPSPYHFDSQIQVDQPKYHPNISYDIITNDNNNPIEKDNSSSRPFGSTPQLRELGFPPISNTQDNFGVQVNWAKFR</sequence>
<dbReference type="AlphaFoldDB" id="A0A8J2RKG5"/>
<dbReference type="OrthoDB" id="6340241at2759"/>
<keyword evidence="2" id="KW-0732">Signal</keyword>
<evidence type="ECO:0008006" key="5">
    <source>
        <dbReference type="Google" id="ProtNLM"/>
    </source>
</evidence>
<feature type="region of interest" description="Disordered" evidence="1">
    <location>
        <begin position="308"/>
        <end position="342"/>
    </location>
</feature>
<feature type="compositionally biased region" description="Polar residues" evidence="1">
    <location>
        <begin position="246"/>
        <end position="256"/>
    </location>
</feature>
<reference evidence="3" key="1">
    <citation type="submission" date="2021-11" db="EMBL/GenBank/DDBJ databases">
        <authorList>
            <person name="Schell T."/>
        </authorList>
    </citation>
    <scope>NUCLEOTIDE SEQUENCE</scope>
    <source>
        <strain evidence="3">M5</strain>
    </source>
</reference>
<feature type="region of interest" description="Disordered" evidence="1">
    <location>
        <begin position="235"/>
        <end position="287"/>
    </location>
</feature>
<protein>
    <recommendedName>
        <fullName evidence="5">EOG090X017N</fullName>
    </recommendedName>
</protein>
<accession>A0A8J2RKG5</accession>
<evidence type="ECO:0000313" key="4">
    <source>
        <dbReference type="Proteomes" id="UP000789390"/>
    </source>
</evidence>
<feature type="compositionally biased region" description="Polar residues" evidence="1">
    <location>
        <begin position="320"/>
        <end position="329"/>
    </location>
</feature>
<evidence type="ECO:0000313" key="3">
    <source>
        <dbReference type="EMBL" id="CAH0104176.1"/>
    </source>
</evidence>
<comment type="caution">
    <text evidence="3">The sequence shown here is derived from an EMBL/GenBank/DDBJ whole genome shotgun (WGS) entry which is preliminary data.</text>
</comment>
<organism evidence="3 4">
    <name type="scientific">Daphnia galeata</name>
    <dbReference type="NCBI Taxonomy" id="27404"/>
    <lineage>
        <taxon>Eukaryota</taxon>
        <taxon>Metazoa</taxon>
        <taxon>Ecdysozoa</taxon>
        <taxon>Arthropoda</taxon>
        <taxon>Crustacea</taxon>
        <taxon>Branchiopoda</taxon>
        <taxon>Diplostraca</taxon>
        <taxon>Cladocera</taxon>
        <taxon>Anomopoda</taxon>
        <taxon>Daphniidae</taxon>
        <taxon>Daphnia</taxon>
    </lineage>
</organism>
<feature type="chain" id="PRO_5035167889" description="EOG090X017N" evidence="2">
    <location>
        <begin position="27"/>
        <end position="355"/>
    </location>
</feature>
<dbReference type="Proteomes" id="UP000789390">
    <property type="component" value="Unassembled WGS sequence"/>
</dbReference>
<feature type="compositionally biased region" description="Polar residues" evidence="1">
    <location>
        <begin position="275"/>
        <end position="287"/>
    </location>
</feature>
<feature type="compositionally biased region" description="Polar residues" evidence="1">
    <location>
        <begin position="96"/>
        <end position="108"/>
    </location>
</feature>